<evidence type="ECO:0000256" key="4">
    <source>
        <dbReference type="PIRSR" id="PIRSR004846-1"/>
    </source>
</evidence>
<evidence type="ECO:0000313" key="6">
    <source>
        <dbReference type="EMBL" id="SFS03764.1"/>
    </source>
</evidence>
<protein>
    <submittedName>
        <fullName evidence="6">Molybdate transport system substrate-binding protein</fullName>
    </submittedName>
</protein>
<organism evidence="6 7">
    <name type="scientific">Agrococcus baldri</name>
    <dbReference type="NCBI Taxonomy" id="153730"/>
    <lineage>
        <taxon>Bacteria</taxon>
        <taxon>Bacillati</taxon>
        <taxon>Actinomycetota</taxon>
        <taxon>Actinomycetes</taxon>
        <taxon>Micrococcales</taxon>
        <taxon>Microbacteriaceae</taxon>
        <taxon>Agrococcus</taxon>
    </lineage>
</organism>
<dbReference type="PANTHER" id="PTHR30632:SF0">
    <property type="entry name" value="SULFATE-BINDING PROTEIN"/>
    <property type="match status" value="1"/>
</dbReference>
<dbReference type="NCBIfam" id="TIGR01256">
    <property type="entry name" value="modA"/>
    <property type="match status" value="1"/>
</dbReference>
<keyword evidence="3 5" id="KW-0732">Signal</keyword>
<dbReference type="SUPFAM" id="SSF53850">
    <property type="entry name" value="Periplasmic binding protein-like II"/>
    <property type="match status" value="1"/>
</dbReference>
<dbReference type="PIRSF" id="PIRSF004846">
    <property type="entry name" value="ModA"/>
    <property type="match status" value="1"/>
</dbReference>
<dbReference type="Pfam" id="PF13531">
    <property type="entry name" value="SBP_bac_11"/>
    <property type="match status" value="1"/>
</dbReference>
<dbReference type="GO" id="GO:0015689">
    <property type="term" value="P:molybdate ion transport"/>
    <property type="evidence" value="ECO:0007669"/>
    <property type="project" value="InterPro"/>
</dbReference>
<comment type="caution">
    <text evidence="6">The sequence shown here is derived from an EMBL/GenBank/DDBJ whole genome shotgun (WGS) entry which is preliminary data.</text>
</comment>
<dbReference type="GO" id="GO:0030973">
    <property type="term" value="F:molybdate ion binding"/>
    <property type="evidence" value="ECO:0007669"/>
    <property type="project" value="TreeGrafter"/>
</dbReference>
<comment type="similarity">
    <text evidence="1">Belongs to the bacterial solute-binding protein ModA family.</text>
</comment>
<feature type="binding site" evidence="4">
    <location>
        <position position="171"/>
    </location>
    <ligand>
        <name>molybdate</name>
        <dbReference type="ChEBI" id="CHEBI:36264"/>
    </ligand>
</feature>
<gene>
    <name evidence="6" type="ORF">SAMN04487783_0781</name>
</gene>
<evidence type="ECO:0000256" key="3">
    <source>
        <dbReference type="ARBA" id="ARBA00022729"/>
    </source>
</evidence>
<accession>A0AA94KYY6</accession>
<keyword evidence="4" id="KW-0500">Molybdenum</keyword>
<dbReference type="Gene3D" id="3.40.190.10">
    <property type="entry name" value="Periplasmic binding protein-like II"/>
    <property type="match status" value="2"/>
</dbReference>
<keyword evidence="2 4" id="KW-0479">Metal-binding</keyword>
<reference evidence="6 7" key="1">
    <citation type="submission" date="2016-10" db="EMBL/GenBank/DDBJ databases">
        <authorList>
            <person name="Varghese N."/>
            <person name="Submissions S."/>
        </authorList>
    </citation>
    <scope>NUCLEOTIDE SEQUENCE [LARGE SCALE GENOMIC DNA]</scope>
    <source>
        <strain evidence="6 7">IAM 15147</strain>
    </source>
</reference>
<feature type="binding site" evidence="4">
    <location>
        <position position="189"/>
    </location>
    <ligand>
        <name>molybdate</name>
        <dbReference type="ChEBI" id="CHEBI:36264"/>
    </ligand>
</feature>
<proteinExistence type="inferred from homology"/>
<feature type="binding site" evidence="4">
    <location>
        <position position="44"/>
    </location>
    <ligand>
        <name>molybdate</name>
        <dbReference type="ChEBI" id="CHEBI:36264"/>
    </ligand>
</feature>
<evidence type="ECO:0000313" key="7">
    <source>
        <dbReference type="Proteomes" id="UP000198506"/>
    </source>
</evidence>
<dbReference type="PROSITE" id="PS51257">
    <property type="entry name" value="PROKAR_LIPOPROTEIN"/>
    <property type="match status" value="1"/>
</dbReference>
<keyword evidence="7" id="KW-1185">Reference proteome</keyword>
<feature type="signal peptide" evidence="5">
    <location>
        <begin position="1"/>
        <end position="21"/>
    </location>
</feature>
<dbReference type="GO" id="GO:0046872">
    <property type="term" value="F:metal ion binding"/>
    <property type="evidence" value="ECO:0007669"/>
    <property type="project" value="UniProtKB-KW"/>
</dbReference>
<dbReference type="InterPro" id="IPR005950">
    <property type="entry name" value="ModA"/>
</dbReference>
<evidence type="ECO:0000256" key="1">
    <source>
        <dbReference type="ARBA" id="ARBA00009175"/>
    </source>
</evidence>
<dbReference type="PANTHER" id="PTHR30632">
    <property type="entry name" value="MOLYBDATE-BINDING PERIPLASMIC PROTEIN"/>
    <property type="match status" value="1"/>
</dbReference>
<dbReference type="InterPro" id="IPR050682">
    <property type="entry name" value="ModA/WtpA"/>
</dbReference>
<feature type="chain" id="PRO_5041709283" evidence="5">
    <location>
        <begin position="22"/>
        <end position="252"/>
    </location>
</feature>
<dbReference type="Proteomes" id="UP000198506">
    <property type="component" value="Unassembled WGS sequence"/>
</dbReference>
<dbReference type="AlphaFoldDB" id="A0AA94KYY6"/>
<name>A0AA94KYY6_9MICO</name>
<feature type="binding site" evidence="4">
    <location>
        <position position="73"/>
    </location>
    <ligand>
        <name>molybdate</name>
        <dbReference type="ChEBI" id="CHEBI:36264"/>
    </ligand>
</feature>
<evidence type="ECO:0000256" key="2">
    <source>
        <dbReference type="ARBA" id="ARBA00022723"/>
    </source>
</evidence>
<dbReference type="EMBL" id="FOZN01000001">
    <property type="protein sequence ID" value="SFS03764.1"/>
    <property type="molecule type" value="Genomic_DNA"/>
</dbReference>
<evidence type="ECO:0000256" key="5">
    <source>
        <dbReference type="SAM" id="SignalP"/>
    </source>
</evidence>
<sequence>MRRRVSAAVAAALLLTGCSPADGGGPAAPDGEPTAALTIASAASLAEAMTTIAEAFEQGRSGVDVRPIVSDGSATLATQIRAGAPYDVFISADEPTMAGVAELVGEPVPLATNRLVIVVPSGNPGGVRGLGDLAGASTVLCAPEVPCGAASERLLALHGVDVRPVSLEQSVRGVLAKVEANAVDAGLVYSTDAAASASVETIAVAGAEQVVNRAVAATVLDSRELELAAELVRFIAGGEGRAVLEALGFGAP</sequence>